<proteinExistence type="predicted"/>
<protein>
    <submittedName>
        <fullName evidence="1">Uncharacterized protein</fullName>
    </submittedName>
</protein>
<name>A0ACC6FQN4_9HELI</name>
<sequence length="53" mass="5694">MLTYGFVSITLAMPNAMLQTKANHQAPISPHKTSPIIVGITPHHKRGSGAKWG</sequence>
<evidence type="ECO:0000313" key="2">
    <source>
        <dbReference type="Proteomes" id="UP001173802"/>
    </source>
</evidence>
<comment type="caution">
    <text evidence="1">The sequence shown here is derived from an EMBL/GenBank/DDBJ whole genome shotgun (WGS) entry which is preliminary data.</text>
</comment>
<dbReference type="Proteomes" id="UP001173802">
    <property type="component" value="Unassembled WGS sequence"/>
</dbReference>
<evidence type="ECO:0000313" key="1">
    <source>
        <dbReference type="EMBL" id="MDL0081493.1"/>
    </source>
</evidence>
<dbReference type="EMBL" id="JANURN010000002">
    <property type="protein sequence ID" value="MDL0081493.1"/>
    <property type="molecule type" value="Genomic_DNA"/>
</dbReference>
<gene>
    <name evidence="1" type="ORF">NYG90_02165</name>
</gene>
<keyword evidence="2" id="KW-1185">Reference proteome</keyword>
<accession>A0ACC6FQN4</accession>
<organism evidence="1 2">
    <name type="scientific">Helicobacter zhangjianzhongii</name>
    <dbReference type="NCBI Taxonomy" id="2974574"/>
    <lineage>
        <taxon>Bacteria</taxon>
        <taxon>Pseudomonadati</taxon>
        <taxon>Campylobacterota</taxon>
        <taxon>Epsilonproteobacteria</taxon>
        <taxon>Campylobacterales</taxon>
        <taxon>Helicobacteraceae</taxon>
        <taxon>Helicobacter</taxon>
    </lineage>
</organism>
<reference evidence="1 2" key="1">
    <citation type="journal article" date="2023" name="Microorganisms">
        <title>Isolation and Genomic Characteristics of Cat-Borne Campylobacter felis sp. nov. and Sheep-Borne Campylobacter ovis sp. nov.</title>
        <authorList>
            <person name="Wang H."/>
            <person name="Li Y."/>
            <person name="Gu Y."/>
            <person name="Zhou G."/>
            <person name="Chen X."/>
            <person name="Zhang X."/>
            <person name="Shao Z."/>
            <person name="Zhang J."/>
            <person name="Zhang M."/>
        </authorList>
    </citation>
    <scope>NUCLEOTIDE SEQUENCE [LARGE SCALE GENOMIC DNA]</scope>
    <source>
        <strain evidence="1 2">XJK30-2</strain>
    </source>
</reference>